<feature type="compositionally biased region" description="Low complexity" evidence="8">
    <location>
        <begin position="133"/>
        <end position="150"/>
    </location>
</feature>
<keyword evidence="10" id="KW-1185">Reference proteome</keyword>
<gene>
    <name evidence="9" type="ORF">WJX84_003383</name>
</gene>
<dbReference type="PANTHER" id="PTHR13002">
    <property type="entry name" value="C3ORF1 PROTEIN-RELATED"/>
    <property type="match status" value="1"/>
</dbReference>
<dbReference type="InterPro" id="IPR055299">
    <property type="entry name" value="TIMMDC1"/>
</dbReference>
<dbReference type="Proteomes" id="UP001485043">
    <property type="component" value="Unassembled WGS sequence"/>
</dbReference>
<dbReference type="Pfam" id="PF02466">
    <property type="entry name" value="Tim17"/>
    <property type="match status" value="1"/>
</dbReference>
<organism evidence="9 10">
    <name type="scientific">Apatococcus fuscideae</name>
    <dbReference type="NCBI Taxonomy" id="2026836"/>
    <lineage>
        <taxon>Eukaryota</taxon>
        <taxon>Viridiplantae</taxon>
        <taxon>Chlorophyta</taxon>
        <taxon>core chlorophytes</taxon>
        <taxon>Trebouxiophyceae</taxon>
        <taxon>Chlorellales</taxon>
        <taxon>Chlorellaceae</taxon>
        <taxon>Apatococcus</taxon>
    </lineage>
</organism>
<evidence type="ECO:0000256" key="1">
    <source>
        <dbReference type="ARBA" id="ARBA00004141"/>
    </source>
</evidence>
<evidence type="ECO:0000313" key="9">
    <source>
        <dbReference type="EMBL" id="KAK9865050.1"/>
    </source>
</evidence>
<dbReference type="EMBL" id="JALJOV010000288">
    <property type="protein sequence ID" value="KAK9865050.1"/>
    <property type="molecule type" value="Genomic_DNA"/>
</dbReference>
<comment type="similarity">
    <text evidence="2">Belongs to the Tim17/Tim22/Tim23 family.</text>
</comment>
<evidence type="ECO:0000256" key="5">
    <source>
        <dbReference type="ARBA" id="ARBA00023136"/>
    </source>
</evidence>
<sequence length="186" mass="19412">PLVLHPEGLMEAEPGHAGSSPMLACLITHPFWCNHMMLTPTADNRGGLRFGSLAAVYYGVQGLVGVARAKEDLQNTVAAGLTSGCLFGAVYLPARGGGRLRSSILGAALGAVVAFPVGYVQHQLDTLVEGNMSPTESQTTAAEAALQQESTPRRIPRQPPGTTDSVIAQLEGSMNSRQDPGTHKPA</sequence>
<evidence type="ECO:0000256" key="3">
    <source>
        <dbReference type="ARBA" id="ARBA00022692"/>
    </source>
</evidence>
<dbReference type="GO" id="GO:0016020">
    <property type="term" value="C:membrane"/>
    <property type="evidence" value="ECO:0007669"/>
    <property type="project" value="UniProtKB-SubCell"/>
</dbReference>
<keyword evidence="3" id="KW-0812">Transmembrane</keyword>
<feature type="non-terminal residue" evidence="9">
    <location>
        <position position="1"/>
    </location>
</feature>
<proteinExistence type="inferred from homology"/>
<keyword evidence="4" id="KW-1133">Transmembrane helix</keyword>
<evidence type="ECO:0000256" key="2">
    <source>
        <dbReference type="ARBA" id="ARBA00008444"/>
    </source>
</evidence>
<reference evidence="9 10" key="1">
    <citation type="journal article" date="2024" name="Nat. Commun.">
        <title>Phylogenomics reveals the evolutionary origins of lichenization in chlorophyte algae.</title>
        <authorList>
            <person name="Puginier C."/>
            <person name="Libourel C."/>
            <person name="Otte J."/>
            <person name="Skaloud P."/>
            <person name="Haon M."/>
            <person name="Grisel S."/>
            <person name="Petersen M."/>
            <person name="Berrin J.G."/>
            <person name="Delaux P.M."/>
            <person name="Dal Grande F."/>
            <person name="Keller J."/>
        </authorList>
    </citation>
    <scope>NUCLEOTIDE SEQUENCE [LARGE SCALE GENOMIC DNA]</scope>
    <source>
        <strain evidence="9 10">SAG 2523</strain>
    </source>
</reference>
<dbReference type="PANTHER" id="PTHR13002:SF1">
    <property type="entry name" value="COMPLEX I ASSEMBLY FACTOR TIMMDC1, MITOCHONDRIAL"/>
    <property type="match status" value="1"/>
</dbReference>
<dbReference type="GO" id="GO:0032981">
    <property type="term" value="P:mitochondrial respiratory chain complex I assembly"/>
    <property type="evidence" value="ECO:0007669"/>
    <property type="project" value="InterPro"/>
</dbReference>
<keyword evidence="5" id="KW-0472">Membrane</keyword>
<evidence type="ECO:0000256" key="8">
    <source>
        <dbReference type="SAM" id="MobiDB-lite"/>
    </source>
</evidence>
<protein>
    <recommendedName>
        <fullName evidence="6">Complex I assembly factor TIMMDC1, mitochondrial</fullName>
    </recommendedName>
    <alternativeName>
        <fullName evidence="7">Translocase of inner mitochondrial membrane domain-containing protein 1</fullName>
    </alternativeName>
</protein>
<evidence type="ECO:0000313" key="10">
    <source>
        <dbReference type="Proteomes" id="UP001485043"/>
    </source>
</evidence>
<accession>A0AAW1T7J7</accession>
<dbReference type="AlphaFoldDB" id="A0AAW1T7J7"/>
<name>A0AAW1T7J7_9CHLO</name>
<evidence type="ECO:0000256" key="4">
    <source>
        <dbReference type="ARBA" id="ARBA00022989"/>
    </source>
</evidence>
<evidence type="ECO:0000256" key="6">
    <source>
        <dbReference type="ARBA" id="ARBA00040778"/>
    </source>
</evidence>
<evidence type="ECO:0000256" key="7">
    <source>
        <dbReference type="ARBA" id="ARBA00041344"/>
    </source>
</evidence>
<feature type="compositionally biased region" description="Polar residues" evidence="8">
    <location>
        <begin position="160"/>
        <end position="179"/>
    </location>
</feature>
<comment type="caution">
    <text evidence="9">The sequence shown here is derived from an EMBL/GenBank/DDBJ whole genome shotgun (WGS) entry which is preliminary data.</text>
</comment>
<dbReference type="GO" id="GO:0005739">
    <property type="term" value="C:mitochondrion"/>
    <property type="evidence" value="ECO:0007669"/>
    <property type="project" value="TreeGrafter"/>
</dbReference>
<feature type="region of interest" description="Disordered" evidence="8">
    <location>
        <begin position="132"/>
        <end position="186"/>
    </location>
</feature>
<comment type="subcellular location">
    <subcellularLocation>
        <location evidence="1">Membrane</location>
        <topology evidence="1">Multi-pass membrane protein</topology>
    </subcellularLocation>
</comment>